<dbReference type="GO" id="GO:0005770">
    <property type="term" value="C:late endosome"/>
    <property type="evidence" value="ECO:0007669"/>
    <property type="project" value="TreeGrafter"/>
</dbReference>
<dbReference type="PANTHER" id="PTHR47981:SF9">
    <property type="entry name" value="RAS-RELATED PROTEIN RAB-9A"/>
    <property type="match status" value="1"/>
</dbReference>
<keyword evidence="12" id="KW-0342">GTP-binding</keyword>
<dbReference type="GO" id="GO:0005634">
    <property type="term" value="C:nucleus"/>
    <property type="evidence" value="ECO:0007669"/>
    <property type="project" value="UniProtKB-SubCell"/>
</dbReference>
<dbReference type="SUPFAM" id="SSF46942">
    <property type="entry name" value="Elongation factor TFIIS domain 2"/>
    <property type="match status" value="1"/>
</dbReference>
<evidence type="ECO:0000256" key="16">
    <source>
        <dbReference type="ARBA" id="ARBA00023329"/>
    </source>
</evidence>
<dbReference type="SMART" id="SM00174">
    <property type="entry name" value="RHO"/>
    <property type="match status" value="1"/>
</dbReference>
<dbReference type="GO" id="GO:0005829">
    <property type="term" value="C:cytosol"/>
    <property type="evidence" value="ECO:0007669"/>
    <property type="project" value="GOC"/>
</dbReference>
<keyword evidence="15" id="KW-0636">Prenylation</keyword>
<organism evidence="22 23">
    <name type="scientific">Chelonia mydas</name>
    <name type="common">Green sea-turtle</name>
    <name type="synonym">Chelonia agassizi</name>
    <dbReference type="NCBI Taxonomy" id="8469"/>
    <lineage>
        <taxon>Eukaryota</taxon>
        <taxon>Metazoa</taxon>
        <taxon>Chordata</taxon>
        <taxon>Craniata</taxon>
        <taxon>Vertebrata</taxon>
        <taxon>Euteleostomi</taxon>
        <taxon>Archelosauria</taxon>
        <taxon>Testudinata</taxon>
        <taxon>Testudines</taxon>
        <taxon>Cryptodira</taxon>
        <taxon>Durocryptodira</taxon>
        <taxon>Americhelydia</taxon>
        <taxon>Chelonioidea</taxon>
        <taxon>Cheloniidae</taxon>
        <taxon>Chelonia</taxon>
    </lineage>
</organism>
<keyword evidence="9" id="KW-0547">Nucleotide-binding</keyword>
<dbReference type="InterPro" id="IPR001806">
    <property type="entry name" value="Small_GTPase"/>
</dbReference>
<dbReference type="FunFam" id="3.40.50.300:FF:000360">
    <property type="entry name" value="RAB9B, member RAS oncogene family"/>
    <property type="match status" value="1"/>
</dbReference>
<name>M7BC30_CHEMY</name>
<dbReference type="PRINTS" id="PR00449">
    <property type="entry name" value="RASTRNSFRMNG"/>
</dbReference>
<keyword evidence="13" id="KW-0472">Membrane</keyword>
<dbReference type="InterPro" id="IPR035441">
    <property type="entry name" value="TFIIS/LEDGF_dom_sf"/>
</dbReference>
<dbReference type="PROSITE" id="PS51319">
    <property type="entry name" value="TFIIS_N"/>
    <property type="match status" value="1"/>
</dbReference>
<evidence type="ECO:0000256" key="2">
    <source>
        <dbReference type="ARBA" id="ARBA00004342"/>
    </source>
</evidence>
<dbReference type="Gene3D" id="3.40.50.300">
    <property type="entry name" value="P-loop containing nucleotide triphosphate hydrolases"/>
    <property type="match status" value="1"/>
</dbReference>
<evidence type="ECO:0000259" key="20">
    <source>
        <dbReference type="PROSITE" id="PS51319"/>
    </source>
</evidence>
<gene>
    <name evidence="22" type="ORF">UY3_07470</name>
</gene>
<proteinExistence type="inferred from homology"/>
<comment type="cofactor">
    <cofactor evidence="1">
        <name>Mg(2+)</name>
        <dbReference type="ChEBI" id="CHEBI:18420"/>
    </cofactor>
</comment>
<evidence type="ECO:0000256" key="17">
    <source>
        <dbReference type="ARBA" id="ARBA00047660"/>
    </source>
</evidence>
<evidence type="ECO:0000256" key="19">
    <source>
        <dbReference type="SAM" id="MobiDB-lite"/>
    </source>
</evidence>
<dbReference type="EMBL" id="KB528689">
    <property type="protein sequence ID" value="EMP35506.1"/>
    <property type="molecule type" value="Genomic_DNA"/>
</dbReference>
<evidence type="ECO:0000256" key="1">
    <source>
        <dbReference type="ARBA" id="ARBA00001946"/>
    </source>
</evidence>
<evidence type="ECO:0000259" key="21">
    <source>
        <dbReference type="PROSITE" id="PS51321"/>
    </source>
</evidence>
<dbReference type="GO" id="GO:0005886">
    <property type="term" value="C:plasma membrane"/>
    <property type="evidence" value="ECO:0007669"/>
    <property type="project" value="UniProtKB-SubCell"/>
</dbReference>
<keyword evidence="7" id="KW-1003">Cell membrane</keyword>
<reference evidence="23" key="1">
    <citation type="journal article" date="2013" name="Nat. Genet.">
        <title>The draft genomes of soft-shell turtle and green sea turtle yield insights into the development and evolution of the turtle-specific body plan.</title>
        <authorList>
            <person name="Wang Z."/>
            <person name="Pascual-Anaya J."/>
            <person name="Zadissa A."/>
            <person name="Li W."/>
            <person name="Niimura Y."/>
            <person name="Huang Z."/>
            <person name="Li C."/>
            <person name="White S."/>
            <person name="Xiong Z."/>
            <person name="Fang D."/>
            <person name="Wang B."/>
            <person name="Ming Y."/>
            <person name="Chen Y."/>
            <person name="Zheng Y."/>
            <person name="Kuraku S."/>
            <person name="Pignatelli M."/>
            <person name="Herrero J."/>
            <person name="Beal K."/>
            <person name="Nozawa M."/>
            <person name="Li Q."/>
            <person name="Wang J."/>
            <person name="Zhang H."/>
            <person name="Yu L."/>
            <person name="Shigenobu S."/>
            <person name="Wang J."/>
            <person name="Liu J."/>
            <person name="Flicek P."/>
            <person name="Searle S."/>
            <person name="Wang J."/>
            <person name="Kuratani S."/>
            <person name="Yin Y."/>
            <person name="Aken B."/>
            <person name="Zhang G."/>
            <person name="Irie N."/>
        </authorList>
    </citation>
    <scope>NUCLEOTIDE SEQUENCE [LARGE SCALE GENOMIC DNA]</scope>
</reference>
<evidence type="ECO:0000256" key="12">
    <source>
        <dbReference type="ARBA" id="ARBA00023134"/>
    </source>
</evidence>
<dbReference type="GO" id="GO:0030670">
    <property type="term" value="C:phagocytic vesicle membrane"/>
    <property type="evidence" value="ECO:0007669"/>
    <property type="project" value="UniProtKB-SubCell"/>
</dbReference>
<evidence type="ECO:0000256" key="9">
    <source>
        <dbReference type="ARBA" id="ARBA00022741"/>
    </source>
</evidence>
<dbReference type="GO" id="GO:0042147">
    <property type="term" value="P:retrograde transport, endosome to Golgi"/>
    <property type="evidence" value="ECO:0007669"/>
    <property type="project" value="TreeGrafter"/>
</dbReference>
<dbReference type="EC" id="3.6.5.2" evidence="5"/>
<protein>
    <recommendedName>
        <fullName evidence="5">small monomeric GTPase</fullName>
        <ecNumber evidence="5">3.6.5.2</ecNumber>
    </recommendedName>
</protein>
<sequence>MGSGGTLQLLAAVGGWGSPQLPSHHGGAGGPQQLPCCCGRVVGPLQLHGCHGGSGGHPNLPTGTAAGGSLQLPCHCRGTGGPPVCHGGAEGPLQLLSTRGGQGDLRSSPSATVGQGDPRSPQLLQRGRGTLATSLPLQQGSGTPAAPWLPRRVGGTPASVRSSRGTPATPLPLLWGRGTPWPPWGLKMSDKKIIMNRAHYIEKLLSENNFQDIGNHLTELEAVDMTIEYLQETDVAKAVYRVFQNCPAITLKKKAKRLLSKWKMLYKNNYLSSVQGKKSVSQSVKEHNEYFSVLPQEQTEFSGELNQHEMLDAAGSNSLLTSQNVSKDEVYNKPKSRVNQLGLLEEQHTNNENTKPAGRETSPQQGHTKPMRLKCTELIYKALTDSATSKEEANKWQELSKEIEEHIFALHARNDKKYKNCIRSKVSNLKNPKNCHLKHNLFSGTMSPKTFADMTVMEMANDELKQLRALYTESSVQEHQLPQVIDGTQTNKIKCRRCEKFDCTVTMIARGTLFLPSWVRNANPDEQMMTYVICNECGEQWYHSRWIEKESGEQCAVDASIAAFQSPALSPSPLCLSLVGRVVGGSSTLYTSAQWCSAAERAPTNPVCTAEGKFSNSCAHIYSGMDMCNTSRRTTVTAKDEFSLSRSIPPPTIFYSLNFLKLCTFRERTQKSGGSVSTTMATKSSLLKVILLGDGGVGKSSLMNRYVTNKFDTQLFHTIGVEFLNKDLEVDGHFVTMQIWDTAGQERFRSLRTPFYRGSDCCLLTFSVDDSQSFQNLGNWKKEFIYYADVKEPESFPFVILGNKVDINERQVSTEEAQDWCRNNGNHPYFETSAKDATNVAAAFEEAVRRVLATEDRTDHLIQTDTINLHRKPKPSSSCC</sequence>
<keyword evidence="16" id="KW-0968">Cytoplasmic vesicle</keyword>
<dbReference type="GO" id="GO:0005525">
    <property type="term" value="F:GTP binding"/>
    <property type="evidence" value="ECO:0007669"/>
    <property type="project" value="UniProtKB-KW"/>
</dbReference>
<dbReference type="SMART" id="SM00176">
    <property type="entry name" value="RAN"/>
    <property type="match status" value="1"/>
</dbReference>
<dbReference type="GO" id="GO:0032482">
    <property type="term" value="P:Rab protein signal transduction"/>
    <property type="evidence" value="ECO:0007669"/>
    <property type="project" value="InterPro"/>
</dbReference>
<evidence type="ECO:0000256" key="11">
    <source>
        <dbReference type="ARBA" id="ARBA00022927"/>
    </source>
</evidence>
<dbReference type="Pfam" id="PF00071">
    <property type="entry name" value="Ras"/>
    <property type="match status" value="1"/>
</dbReference>
<dbReference type="PROSITE" id="PS51321">
    <property type="entry name" value="TFIIS_CENTRAL"/>
    <property type="match status" value="1"/>
</dbReference>
<dbReference type="STRING" id="8469.M7BC30"/>
<dbReference type="PROSITE" id="PS51421">
    <property type="entry name" value="RAS"/>
    <property type="match status" value="1"/>
</dbReference>
<keyword evidence="18" id="KW-0539">Nucleus</keyword>
<keyword evidence="22" id="KW-0648">Protein biosynthesis</keyword>
<dbReference type="InterPro" id="IPR005225">
    <property type="entry name" value="Small_GTP-bd"/>
</dbReference>
<evidence type="ECO:0000256" key="13">
    <source>
        <dbReference type="ARBA" id="ARBA00023136"/>
    </source>
</evidence>
<evidence type="ECO:0000256" key="14">
    <source>
        <dbReference type="ARBA" id="ARBA00023288"/>
    </source>
</evidence>
<dbReference type="Gene3D" id="2.20.25.10">
    <property type="match status" value="1"/>
</dbReference>
<feature type="compositionally biased region" description="Polar residues" evidence="19">
    <location>
        <begin position="95"/>
        <end position="113"/>
    </location>
</feature>
<dbReference type="NCBIfam" id="TIGR00231">
    <property type="entry name" value="small_GTP"/>
    <property type="match status" value="1"/>
</dbReference>
<feature type="domain" description="TFIIS N-terminal" evidence="20">
    <location>
        <begin position="192"/>
        <end position="269"/>
    </location>
</feature>
<dbReference type="PANTHER" id="PTHR47981">
    <property type="entry name" value="RAB FAMILY"/>
    <property type="match status" value="1"/>
</dbReference>
<dbReference type="Pfam" id="PF08711">
    <property type="entry name" value="Med26"/>
    <property type="match status" value="1"/>
</dbReference>
<evidence type="ECO:0000256" key="18">
    <source>
        <dbReference type="PROSITE-ProRule" id="PRU00649"/>
    </source>
</evidence>
<dbReference type="GO" id="GO:0003925">
    <property type="term" value="F:G protein activity"/>
    <property type="evidence" value="ECO:0007669"/>
    <property type="project" value="UniProtKB-EC"/>
</dbReference>
<keyword evidence="11" id="KW-0653">Protein transport</keyword>
<dbReference type="GO" id="GO:0006351">
    <property type="term" value="P:DNA-templated transcription"/>
    <property type="evidence" value="ECO:0007669"/>
    <property type="project" value="InterPro"/>
</dbReference>
<dbReference type="Pfam" id="PF07500">
    <property type="entry name" value="TFIIS_M"/>
    <property type="match status" value="1"/>
</dbReference>
<dbReference type="PROSITE" id="PS51419">
    <property type="entry name" value="RAB"/>
    <property type="match status" value="1"/>
</dbReference>
<dbReference type="InterPro" id="IPR027417">
    <property type="entry name" value="P-loop_NTPase"/>
</dbReference>
<dbReference type="eggNOG" id="KOG1105">
    <property type="taxonomic scope" value="Eukaryota"/>
</dbReference>
<dbReference type="InterPro" id="IPR017923">
    <property type="entry name" value="TFIIS_N"/>
</dbReference>
<dbReference type="GO" id="GO:0005764">
    <property type="term" value="C:lysosome"/>
    <property type="evidence" value="ECO:0007669"/>
    <property type="project" value="TreeGrafter"/>
</dbReference>
<dbReference type="PROSITE" id="PS51420">
    <property type="entry name" value="RHO"/>
    <property type="match status" value="1"/>
</dbReference>
<dbReference type="InterPro" id="IPR041824">
    <property type="entry name" value="Rab9"/>
</dbReference>
<evidence type="ECO:0000256" key="5">
    <source>
        <dbReference type="ARBA" id="ARBA00011984"/>
    </source>
</evidence>
<feature type="compositionally biased region" description="Polar residues" evidence="19">
    <location>
        <begin position="131"/>
        <end position="142"/>
    </location>
</feature>
<evidence type="ECO:0000256" key="8">
    <source>
        <dbReference type="ARBA" id="ARBA00022553"/>
    </source>
</evidence>
<dbReference type="InterPro" id="IPR036575">
    <property type="entry name" value="TFIIS_cen_dom_sf"/>
</dbReference>
<evidence type="ECO:0000256" key="4">
    <source>
        <dbReference type="ARBA" id="ARBA00006270"/>
    </source>
</evidence>
<dbReference type="SUPFAM" id="SSF57783">
    <property type="entry name" value="Zinc beta-ribbon"/>
    <property type="match status" value="1"/>
</dbReference>
<dbReference type="AlphaFoldDB" id="M7BC30"/>
<accession>M7BC30</accession>
<evidence type="ECO:0000256" key="7">
    <source>
        <dbReference type="ARBA" id="ARBA00022475"/>
    </source>
</evidence>
<comment type="subcellular location">
    <subcellularLocation>
        <location evidence="2">Cell membrane</location>
        <topology evidence="2">Lipid-anchor</topology>
        <orientation evidence="2">Cytoplasmic side</orientation>
    </subcellularLocation>
    <subcellularLocation>
        <location evidence="3">Cytoplasmic vesicle</location>
        <location evidence="3">Phagosome membrane</location>
        <topology evidence="3">Lipid-anchor</topology>
        <orientation evidence="3">Cytoplasmic side</orientation>
    </subcellularLocation>
    <subcellularLocation>
        <location evidence="18">Nucleus</location>
    </subcellularLocation>
</comment>
<dbReference type="Proteomes" id="UP000031443">
    <property type="component" value="Unassembled WGS sequence"/>
</dbReference>
<dbReference type="SMART" id="SM00175">
    <property type="entry name" value="RAB"/>
    <property type="match status" value="1"/>
</dbReference>
<feature type="region of interest" description="Disordered" evidence="19">
    <location>
        <begin position="348"/>
        <end position="369"/>
    </location>
</feature>
<dbReference type="InterPro" id="IPR003618">
    <property type="entry name" value="TFIIS_cen_dom"/>
</dbReference>
<keyword evidence="22" id="KW-0251">Elongation factor</keyword>
<keyword evidence="10" id="KW-0378">Hydrolase</keyword>
<keyword evidence="6" id="KW-0813">Transport</keyword>
<dbReference type="SUPFAM" id="SSF47676">
    <property type="entry name" value="Conserved domain common to transcription factors TFIIS, elongin A, CRSP70"/>
    <property type="match status" value="1"/>
</dbReference>
<evidence type="ECO:0000313" key="23">
    <source>
        <dbReference type="Proteomes" id="UP000031443"/>
    </source>
</evidence>
<dbReference type="GO" id="GO:0015031">
    <property type="term" value="P:protein transport"/>
    <property type="evidence" value="ECO:0007669"/>
    <property type="project" value="UniProtKB-KW"/>
</dbReference>
<evidence type="ECO:0000256" key="6">
    <source>
        <dbReference type="ARBA" id="ARBA00022448"/>
    </source>
</evidence>
<dbReference type="SUPFAM" id="SSF52540">
    <property type="entry name" value="P-loop containing nucleoside triphosphate hydrolases"/>
    <property type="match status" value="1"/>
</dbReference>
<dbReference type="Gene3D" id="1.20.930.10">
    <property type="entry name" value="Conserved domain common to transcription factors TFIIS, elongin A, CRSP70"/>
    <property type="match status" value="1"/>
</dbReference>
<keyword evidence="14" id="KW-0449">Lipoprotein</keyword>
<dbReference type="GO" id="GO:0003746">
    <property type="term" value="F:translation elongation factor activity"/>
    <property type="evidence" value="ECO:0007669"/>
    <property type="project" value="UniProtKB-KW"/>
</dbReference>
<dbReference type="Gene3D" id="1.10.472.30">
    <property type="entry name" value="Transcription elongation factor S-II, central domain"/>
    <property type="match status" value="1"/>
</dbReference>
<evidence type="ECO:0000256" key="10">
    <source>
        <dbReference type="ARBA" id="ARBA00022801"/>
    </source>
</evidence>
<dbReference type="SMART" id="SM00173">
    <property type="entry name" value="RAS"/>
    <property type="match status" value="1"/>
</dbReference>
<dbReference type="SMART" id="SM00510">
    <property type="entry name" value="TFS2M"/>
    <property type="match status" value="1"/>
</dbReference>
<feature type="domain" description="TFIIS central" evidence="21">
    <location>
        <begin position="371"/>
        <end position="487"/>
    </location>
</feature>
<evidence type="ECO:0000313" key="22">
    <source>
        <dbReference type="EMBL" id="EMP35506.1"/>
    </source>
</evidence>
<comment type="similarity">
    <text evidence="4">Belongs to the small GTPase superfamily. Rab family.</text>
</comment>
<dbReference type="CDD" id="cd04116">
    <property type="entry name" value="Rab9"/>
    <property type="match status" value="1"/>
</dbReference>
<evidence type="ECO:0000256" key="3">
    <source>
        <dbReference type="ARBA" id="ARBA00004616"/>
    </source>
</evidence>
<feature type="region of interest" description="Disordered" evidence="19">
    <location>
        <begin position="87"/>
        <end position="171"/>
    </location>
</feature>
<evidence type="ECO:0000256" key="15">
    <source>
        <dbReference type="ARBA" id="ARBA00023289"/>
    </source>
</evidence>
<comment type="catalytic activity">
    <reaction evidence="17">
        <text>GTP + H2O = GDP + phosphate + H(+)</text>
        <dbReference type="Rhea" id="RHEA:19669"/>
        <dbReference type="ChEBI" id="CHEBI:15377"/>
        <dbReference type="ChEBI" id="CHEBI:15378"/>
        <dbReference type="ChEBI" id="CHEBI:37565"/>
        <dbReference type="ChEBI" id="CHEBI:43474"/>
        <dbReference type="ChEBI" id="CHEBI:58189"/>
        <dbReference type="EC" id="3.6.5.2"/>
    </reaction>
    <physiologicalReaction direction="left-to-right" evidence="17">
        <dbReference type="Rhea" id="RHEA:19670"/>
    </physiologicalReaction>
</comment>
<keyword evidence="8" id="KW-0597">Phosphoprotein</keyword>
<keyword evidence="23" id="KW-1185">Reference proteome</keyword>